<dbReference type="InterPro" id="IPR004358">
    <property type="entry name" value="Sig_transdc_His_kin-like_C"/>
</dbReference>
<dbReference type="InterPro" id="IPR003594">
    <property type="entry name" value="HATPase_dom"/>
</dbReference>
<keyword evidence="4" id="KW-0808">Transferase</keyword>
<keyword evidence="3" id="KW-0597">Phosphoprotein</keyword>
<keyword evidence="5" id="KW-0902">Two-component regulatory system</keyword>
<dbReference type="InterPro" id="IPR013656">
    <property type="entry name" value="PAS_4"/>
</dbReference>
<dbReference type="NCBIfam" id="TIGR00229">
    <property type="entry name" value="sensory_box"/>
    <property type="match status" value="1"/>
</dbReference>
<name>A0A926VFS0_9CYAN</name>
<feature type="domain" description="Histidine kinase" evidence="7">
    <location>
        <begin position="687"/>
        <end position="970"/>
    </location>
</feature>
<dbReference type="EMBL" id="JACJPW010000043">
    <property type="protein sequence ID" value="MBD2182863.1"/>
    <property type="molecule type" value="Genomic_DNA"/>
</dbReference>
<organism evidence="9 10">
    <name type="scientific">Aerosakkonema funiforme FACHB-1375</name>
    <dbReference type="NCBI Taxonomy" id="2949571"/>
    <lineage>
        <taxon>Bacteria</taxon>
        <taxon>Bacillati</taxon>
        <taxon>Cyanobacteriota</taxon>
        <taxon>Cyanophyceae</taxon>
        <taxon>Oscillatoriophycideae</taxon>
        <taxon>Aerosakkonematales</taxon>
        <taxon>Aerosakkonemataceae</taxon>
        <taxon>Aerosakkonema</taxon>
    </lineage>
</organism>
<keyword evidence="10" id="KW-1185">Reference proteome</keyword>
<dbReference type="PROSITE" id="PS50109">
    <property type="entry name" value="HIS_KIN"/>
    <property type="match status" value="1"/>
</dbReference>
<dbReference type="InterPro" id="IPR029016">
    <property type="entry name" value="GAF-like_dom_sf"/>
</dbReference>
<reference evidence="9" key="1">
    <citation type="journal article" date="2015" name="ISME J.">
        <title>Draft Genome Sequence of Streptomyces incarnatus NRRL8089, which Produces the Nucleoside Antibiotic Sinefungin.</title>
        <authorList>
            <person name="Oshima K."/>
            <person name="Hattori M."/>
            <person name="Shimizu H."/>
            <person name="Fukuda K."/>
            <person name="Nemoto M."/>
            <person name="Inagaki K."/>
            <person name="Tamura T."/>
        </authorList>
    </citation>
    <scope>NUCLEOTIDE SEQUENCE</scope>
    <source>
        <strain evidence="9">FACHB-1375</strain>
    </source>
</reference>
<feature type="coiled-coil region" evidence="6">
    <location>
        <begin position="648"/>
        <end position="678"/>
    </location>
</feature>
<dbReference type="GO" id="GO:0000155">
    <property type="term" value="F:phosphorelay sensor kinase activity"/>
    <property type="evidence" value="ECO:0007669"/>
    <property type="project" value="InterPro"/>
</dbReference>
<dbReference type="SMART" id="SM00388">
    <property type="entry name" value="HisKA"/>
    <property type="match status" value="1"/>
</dbReference>
<evidence type="ECO:0000256" key="1">
    <source>
        <dbReference type="ARBA" id="ARBA00000085"/>
    </source>
</evidence>
<dbReference type="InterPro" id="IPR036097">
    <property type="entry name" value="HisK_dim/P_sf"/>
</dbReference>
<dbReference type="SMART" id="SM00065">
    <property type="entry name" value="GAF"/>
    <property type="match status" value="3"/>
</dbReference>
<dbReference type="InterPro" id="IPR005467">
    <property type="entry name" value="His_kinase_dom"/>
</dbReference>
<dbReference type="RefSeq" id="WP_190466006.1">
    <property type="nucleotide sequence ID" value="NZ_JACJPW010000043.1"/>
</dbReference>
<accession>A0A926VFS0</accession>
<dbReference type="PROSITE" id="PS50112">
    <property type="entry name" value="PAS"/>
    <property type="match status" value="1"/>
</dbReference>
<dbReference type="Pfam" id="PF13185">
    <property type="entry name" value="GAF_2"/>
    <property type="match status" value="1"/>
</dbReference>
<dbReference type="SUPFAM" id="SSF55785">
    <property type="entry name" value="PYP-like sensor domain (PAS domain)"/>
    <property type="match status" value="1"/>
</dbReference>
<evidence type="ECO:0000256" key="3">
    <source>
        <dbReference type="ARBA" id="ARBA00022553"/>
    </source>
</evidence>
<dbReference type="CDD" id="cd00130">
    <property type="entry name" value="PAS"/>
    <property type="match status" value="1"/>
</dbReference>
<dbReference type="InterPro" id="IPR003018">
    <property type="entry name" value="GAF"/>
</dbReference>
<comment type="catalytic activity">
    <reaction evidence="1">
        <text>ATP + protein L-histidine = ADP + protein N-phospho-L-histidine.</text>
        <dbReference type="EC" id="2.7.13.3"/>
    </reaction>
</comment>
<dbReference type="SUPFAM" id="SSF55874">
    <property type="entry name" value="ATPase domain of HSP90 chaperone/DNA topoisomerase II/histidine kinase"/>
    <property type="match status" value="1"/>
</dbReference>
<keyword evidence="6" id="KW-0175">Coiled coil</keyword>
<evidence type="ECO:0000256" key="6">
    <source>
        <dbReference type="SAM" id="Coils"/>
    </source>
</evidence>
<protein>
    <recommendedName>
        <fullName evidence="2">histidine kinase</fullName>
        <ecNumber evidence="2">2.7.13.3</ecNumber>
    </recommendedName>
</protein>
<dbReference type="Pfam" id="PF02518">
    <property type="entry name" value="HATPase_c"/>
    <property type="match status" value="1"/>
</dbReference>
<dbReference type="Gene3D" id="3.30.565.10">
    <property type="entry name" value="Histidine kinase-like ATPase, C-terminal domain"/>
    <property type="match status" value="1"/>
</dbReference>
<dbReference type="Pfam" id="PF01590">
    <property type="entry name" value="GAF"/>
    <property type="match status" value="2"/>
</dbReference>
<dbReference type="PRINTS" id="PR00344">
    <property type="entry name" value="BCTRLSENSOR"/>
</dbReference>
<dbReference type="PANTHER" id="PTHR43065:SF50">
    <property type="entry name" value="HISTIDINE KINASE"/>
    <property type="match status" value="1"/>
</dbReference>
<evidence type="ECO:0000259" key="7">
    <source>
        <dbReference type="PROSITE" id="PS50109"/>
    </source>
</evidence>
<dbReference type="InterPro" id="IPR000014">
    <property type="entry name" value="PAS"/>
</dbReference>
<dbReference type="InterPro" id="IPR003661">
    <property type="entry name" value="HisK_dim/P_dom"/>
</dbReference>
<sequence length="971" mass="108272">MTASLPGHSAYQLNDRSKSQILSAATDADLEDLTRLAAYVCQTKIALLCLIDSGRLSIESKVGLGTEEAYMCQSLWAQVIRSSKELSIVPDTSADERFVKNPAVAGHPNIRFYAGIPLMTSEGILLGTLSIMDYAPRDLNREQCQALKIIGRQVVTQRLLRGVSHSGRKVIKVKEMPPEIPWNIVEIFESITDAFFALDWEWRFTYLNSRAEQVLLRTKNELIGKCIWDELPEAIGSTFEKECHRAVSKRVTVHFEEFYSPLGIWLEVRAYPYQGGLSVYFRDVTARKQSEAMLMERSRLSAFGAAVGIALGQAGGISEILNRCTHITIEHLDAINACIWTVKQGSNKLELEAMAFAKDEPTDSRTPESCDLIRPDSSIAEKIAQNHQPYLSNDLRDRDRFQEREWLEKIKPHSSKQVKAFAGYPLIVEERLVGVMAVFSRQPLSQEGHNILEWVANAIAVAIDRYWARSELLSRRESLLFRLASQIRNSLDLDTILGTAVNEIRSLLQIDRCHFLWCWPDPQNPSLTVTHESCHPNLPSLLADYPTEKVTSLVKKIVNLETIRIDDVESAVNLDDREQILLNTLGVTSQLLIPLATRSGQLGAVVCSHCSGPRPWSDSEVELLKAVVDQLAIGIDQAELFAQTRAAAFAAQTQAQQLEGALQHLKETEAQLVQTEKMSSLGQLVAGIAHEINNPINFIYGNVAHASDYIQDLLELVSLYQKYYPKPAAEIHAAAETMDLEFVKNDLPKLLASMQVGTERIRQIVLSLRNFSRLDEAEKKPVNIHEGIDSTLLILQNRLKSTSSRPDIKVIKNYGNLPRVECYAGQLNQVFMNVLSNAIDALENQPPPRTISIGTEITKVPLGMAEPESATVTENLHNASPITPIPNGQCPMLYTQFVTVRIRDNGPGMTEEVRKRLFDPFFTTKPVGKGTGLGLSISYQIVAEKHGGQLKCISAPGQGAEFIIEIPIDRR</sequence>
<reference evidence="9" key="2">
    <citation type="submission" date="2020-08" db="EMBL/GenBank/DDBJ databases">
        <authorList>
            <person name="Chen M."/>
            <person name="Teng W."/>
            <person name="Zhao L."/>
            <person name="Hu C."/>
            <person name="Zhou Y."/>
            <person name="Han B."/>
            <person name="Song L."/>
            <person name="Shu W."/>
        </authorList>
    </citation>
    <scope>NUCLEOTIDE SEQUENCE</scope>
    <source>
        <strain evidence="9">FACHB-1375</strain>
    </source>
</reference>
<keyword evidence="4" id="KW-0418">Kinase</keyword>
<feature type="domain" description="PAS" evidence="8">
    <location>
        <begin position="184"/>
        <end position="225"/>
    </location>
</feature>
<dbReference type="Gene3D" id="3.30.450.40">
    <property type="match status" value="3"/>
</dbReference>
<dbReference type="Gene3D" id="3.30.450.20">
    <property type="entry name" value="PAS domain"/>
    <property type="match status" value="1"/>
</dbReference>
<dbReference type="Gene3D" id="1.10.287.130">
    <property type="match status" value="1"/>
</dbReference>
<dbReference type="SMART" id="SM00091">
    <property type="entry name" value="PAS"/>
    <property type="match status" value="1"/>
</dbReference>
<dbReference type="CDD" id="cd00082">
    <property type="entry name" value="HisKA"/>
    <property type="match status" value="1"/>
</dbReference>
<dbReference type="InterPro" id="IPR035965">
    <property type="entry name" value="PAS-like_dom_sf"/>
</dbReference>
<proteinExistence type="predicted"/>
<gene>
    <name evidence="9" type="ORF">H6G03_17630</name>
</gene>
<evidence type="ECO:0000256" key="2">
    <source>
        <dbReference type="ARBA" id="ARBA00012438"/>
    </source>
</evidence>
<dbReference type="EC" id="2.7.13.3" evidence="2"/>
<evidence type="ECO:0000313" key="9">
    <source>
        <dbReference type="EMBL" id="MBD2182863.1"/>
    </source>
</evidence>
<dbReference type="Proteomes" id="UP000641646">
    <property type="component" value="Unassembled WGS sequence"/>
</dbReference>
<dbReference type="SUPFAM" id="SSF55781">
    <property type="entry name" value="GAF domain-like"/>
    <property type="match status" value="3"/>
</dbReference>
<dbReference type="AlphaFoldDB" id="A0A926VFS0"/>
<evidence type="ECO:0000256" key="4">
    <source>
        <dbReference type="ARBA" id="ARBA00022777"/>
    </source>
</evidence>
<evidence type="ECO:0000259" key="8">
    <source>
        <dbReference type="PROSITE" id="PS50112"/>
    </source>
</evidence>
<dbReference type="SMART" id="SM00387">
    <property type="entry name" value="HATPase_c"/>
    <property type="match status" value="1"/>
</dbReference>
<evidence type="ECO:0000256" key="5">
    <source>
        <dbReference type="ARBA" id="ARBA00023012"/>
    </source>
</evidence>
<evidence type="ECO:0000313" key="10">
    <source>
        <dbReference type="Proteomes" id="UP000641646"/>
    </source>
</evidence>
<comment type="caution">
    <text evidence="9">The sequence shown here is derived from an EMBL/GenBank/DDBJ whole genome shotgun (WGS) entry which is preliminary data.</text>
</comment>
<dbReference type="InterPro" id="IPR036890">
    <property type="entry name" value="HATPase_C_sf"/>
</dbReference>
<dbReference type="SUPFAM" id="SSF47384">
    <property type="entry name" value="Homodimeric domain of signal transducing histidine kinase"/>
    <property type="match status" value="1"/>
</dbReference>
<dbReference type="Pfam" id="PF08448">
    <property type="entry name" value="PAS_4"/>
    <property type="match status" value="1"/>
</dbReference>
<dbReference type="PANTHER" id="PTHR43065">
    <property type="entry name" value="SENSOR HISTIDINE KINASE"/>
    <property type="match status" value="1"/>
</dbReference>